<dbReference type="AlphaFoldDB" id="A0A126T916"/>
<organism evidence="1 2">
    <name type="scientific">Methylomonas denitrificans</name>
    <dbReference type="NCBI Taxonomy" id="1538553"/>
    <lineage>
        <taxon>Bacteria</taxon>
        <taxon>Pseudomonadati</taxon>
        <taxon>Pseudomonadota</taxon>
        <taxon>Gammaproteobacteria</taxon>
        <taxon>Methylococcales</taxon>
        <taxon>Methylococcaceae</taxon>
        <taxon>Methylomonas</taxon>
    </lineage>
</organism>
<dbReference type="KEGG" id="mdn:JT25_019185"/>
<evidence type="ECO:0008006" key="3">
    <source>
        <dbReference type="Google" id="ProtNLM"/>
    </source>
</evidence>
<dbReference type="Proteomes" id="UP000030512">
    <property type="component" value="Chromosome"/>
</dbReference>
<keyword evidence="2" id="KW-1185">Reference proteome</keyword>
<dbReference type="STRING" id="1538553.JT25_019185"/>
<dbReference type="OrthoDB" id="5570179at2"/>
<evidence type="ECO:0000313" key="2">
    <source>
        <dbReference type="Proteomes" id="UP000030512"/>
    </source>
</evidence>
<sequence>METIDKASNYAHEAVDKIASASHQAADTLDQKSEQLKTAEQRIVKNCQVYIRDNPVTALGIAVASGFLLSRLLSSR</sequence>
<gene>
    <name evidence="1" type="ORF">JT25_019185</name>
</gene>
<name>A0A126T916_9GAMM</name>
<dbReference type="EMBL" id="CP014476">
    <property type="protein sequence ID" value="AMK78589.1"/>
    <property type="molecule type" value="Genomic_DNA"/>
</dbReference>
<dbReference type="RefSeq" id="WP_036278503.1">
    <property type="nucleotide sequence ID" value="NZ_CP014476.1"/>
</dbReference>
<reference evidence="1 2" key="1">
    <citation type="journal article" date="2015" name="Environ. Microbiol.">
        <title>Methane oxidation coupled to nitrate reduction under hypoxia by the Gammaproteobacterium Methylomonas denitrificans, sp. nov. type strain FJG1.</title>
        <authorList>
            <person name="Kits K.D."/>
            <person name="Klotz M.G."/>
            <person name="Stein L.Y."/>
        </authorList>
    </citation>
    <scope>NUCLEOTIDE SEQUENCE [LARGE SCALE GENOMIC DNA]</scope>
    <source>
        <strain evidence="1 2">FJG1</strain>
    </source>
</reference>
<accession>A0A126T916</accession>
<protein>
    <recommendedName>
        <fullName evidence="3">DUF883 domain-containing protein</fullName>
    </recommendedName>
</protein>
<evidence type="ECO:0000313" key="1">
    <source>
        <dbReference type="EMBL" id="AMK78589.1"/>
    </source>
</evidence>
<proteinExistence type="predicted"/>